<evidence type="ECO:0000256" key="2">
    <source>
        <dbReference type="SAM" id="MobiDB-lite"/>
    </source>
</evidence>
<feature type="compositionally biased region" description="Low complexity" evidence="2">
    <location>
        <begin position="17"/>
        <end position="32"/>
    </location>
</feature>
<feature type="compositionally biased region" description="Low complexity" evidence="2">
    <location>
        <begin position="91"/>
        <end position="113"/>
    </location>
</feature>
<organism evidence="3 4">
    <name type="scientific">Carex littledalei</name>
    <dbReference type="NCBI Taxonomy" id="544730"/>
    <lineage>
        <taxon>Eukaryota</taxon>
        <taxon>Viridiplantae</taxon>
        <taxon>Streptophyta</taxon>
        <taxon>Embryophyta</taxon>
        <taxon>Tracheophyta</taxon>
        <taxon>Spermatophyta</taxon>
        <taxon>Magnoliopsida</taxon>
        <taxon>Liliopsida</taxon>
        <taxon>Poales</taxon>
        <taxon>Cyperaceae</taxon>
        <taxon>Cyperoideae</taxon>
        <taxon>Cariceae</taxon>
        <taxon>Carex</taxon>
        <taxon>Carex subgen. Euthyceras</taxon>
    </lineage>
</organism>
<comment type="caution">
    <text evidence="3">The sequence shown here is derived from an EMBL/GenBank/DDBJ whole genome shotgun (WGS) entry which is preliminary data.</text>
</comment>
<keyword evidence="4" id="KW-1185">Reference proteome</keyword>
<dbReference type="GO" id="GO:0010150">
    <property type="term" value="P:leaf senescence"/>
    <property type="evidence" value="ECO:0007669"/>
    <property type="project" value="UniProtKB-ARBA"/>
</dbReference>
<dbReference type="Pfam" id="PF04520">
    <property type="entry name" value="Senescence_reg"/>
    <property type="match status" value="1"/>
</dbReference>
<dbReference type="EMBL" id="SWLB01000012">
    <property type="protein sequence ID" value="KAF3332041.1"/>
    <property type="molecule type" value="Genomic_DNA"/>
</dbReference>
<accession>A0A833R2E6</accession>
<proteinExistence type="inferred from homology"/>
<dbReference type="AlphaFoldDB" id="A0A833R2E6"/>
<feature type="compositionally biased region" description="Low complexity" evidence="2">
    <location>
        <begin position="59"/>
        <end position="70"/>
    </location>
</feature>
<dbReference type="PANTHER" id="PTHR33083">
    <property type="entry name" value="EXPRESSED PROTEIN"/>
    <property type="match status" value="1"/>
</dbReference>
<gene>
    <name evidence="3" type="ORF">FCM35_KLT03447</name>
</gene>
<evidence type="ECO:0000313" key="4">
    <source>
        <dbReference type="Proteomes" id="UP000623129"/>
    </source>
</evidence>
<feature type="region of interest" description="Disordered" evidence="2">
    <location>
        <begin position="91"/>
        <end position="116"/>
    </location>
</feature>
<evidence type="ECO:0000256" key="1">
    <source>
        <dbReference type="ARBA" id="ARBA00034773"/>
    </source>
</evidence>
<feature type="region of interest" description="Disordered" evidence="2">
    <location>
        <begin position="1"/>
        <end position="76"/>
    </location>
</feature>
<evidence type="ECO:0000313" key="3">
    <source>
        <dbReference type="EMBL" id="KAF3332041.1"/>
    </source>
</evidence>
<dbReference type="PANTHER" id="PTHR33083:SF115">
    <property type="entry name" value="OS01G0862600 PROTEIN"/>
    <property type="match status" value="1"/>
</dbReference>
<dbReference type="OrthoDB" id="684536at2759"/>
<protein>
    <submittedName>
        <fullName evidence="3">Senescence regulator</fullName>
    </submittedName>
</protein>
<sequence>MDRHRTTKSFNPNRFRSLLISPSPSHSNSTSSFELNESDLFASSPDRSDGPPLSPPIQTRTPNPNRNSNPIAFSRRTAFTRPPEGILAALPSSSSVASASSSPSSSSSSPSSARMIPAIPKPRREFPQAPQYQSAPVNVPVIPARFKNRKDSILHEEEEEDEKSDEEEMLPPHEVVDRARARDSPMTTFSVLEGAGRTLKGRDLRQVRNAIWRKTGFLD</sequence>
<dbReference type="Proteomes" id="UP000623129">
    <property type="component" value="Unassembled WGS sequence"/>
</dbReference>
<comment type="similarity">
    <text evidence="1">Belongs to the senescence regulator S40 family.</text>
</comment>
<reference evidence="3" key="1">
    <citation type="submission" date="2020-01" db="EMBL/GenBank/DDBJ databases">
        <title>Genome sequence of Kobresia littledalei, the first chromosome-level genome in the family Cyperaceae.</title>
        <authorList>
            <person name="Qu G."/>
        </authorList>
    </citation>
    <scope>NUCLEOTIDE SEQUENCE</scope>
    <source>
        <strain evidence="3">C.B.Clarke</strain>
        <tissue evidence="3">Leaf</tissue>
    </source>
</reference>
<dbReference type="InterPro" id="IPR007608">
    <property type="entry name" value="Senescence_reg_S40"/>
</dbReference>
<name>A0A833R2E6_9POAL</name>